<protein>
    <submittedName>
        <fullName evidence="3">Uncharacterized protein</fullName>
    </submittedName>
</protein>
<dbReference type="Proteomes" id="UP000324800">
    <property type="component" value="Unassembled WGS sequence"/>
</dbReference>
<feature type="compositionally biased region" description="Polar residues" evidence="2">
    <location>
        <begin position="1152"/>
        <end position="1162"/>
    </location>
</feature>
<feature type="compositionally biased region" description="Basic and acidic residues" evidence="2">
    <location>
        <begin position="1362"/>
        <end position="1373"/>
    </location>
</feature>
<feature type="region of interest" description="Disordered" evidence="2">
    <location>
        <begin position="277"/>
        <end position="305"/>
    </location>
</feature>
<feature type="compositionally biased region" description="Low complexity" evidence="2">
    <location>
        <begin position="707"/>
        <end position="720"/>
    </location>
</feature>
<dbReference type="GO" id="GO:0000987">
    <property type="term" value="F:cis-regulatory region sequence-specific DNA binding"/>
    <property type="evidence" value="ECO:0007669"/>
    <property type="project" value="TreeGrafter"/>
</dbReference>
<feature type="region of interest" description="Disordered" evidence="2">
    <location>
        <begin position="1428"/>
        <end position="1450"/>
    </location>
</feature>
<feature type="coiled-coil region" evidence="1">
    <location>
        <begin position="2764"/>
        <end position="2859"/>
    </location>
</feature>
<evidence type="ECO:0000313" key="3">
    <source>
        <dbReference type="EMBL" id="KAA6401357.1"/>
    </source>
</evidence>
<feature type="compositionally biased region" description="Basic residues" evidence="2">
    <location>
        <begin position="1463"/>
        <end position="1481"/>
    </location>
</feature>
<feature type="region of interest" description="Disordered" evidence="2">
    <location>
        <begin position="1142"/>
        <end position="1253"/>
    </location>
</feature>
<proteinExistence type="predicted"/>
<feature type="compositionally biased region" description="Low complexity" evidence="2">
    <location>
        <begin position="1552"/>
        <end position="1580"/>
    </location>
</feature>
<evidence type="ECO:0000256" key="1">
    <source>
        <dbReference type="SAM" id="Coils"/>
    </source>
</evidence>
<feature type="region of interest" description="Disordered" evidence="2">
    <location>
        <begin position="3037"/>
        <end position="3060"/>
    </location>
</feature>
<feature type="compositionally biased region" description="Polar residues" evidence="2">
    <location>
        <begin position="694"/>
        <end position="706"/>
    </location>
</feature>
<feature type="compositionally biased region" description="Basic and acidic residues" evidence="2">
    <location>
        <begin position="1501"/>
        <end position="1512"/>
    </location>
</feature>
<feature type="compositionally biased region" description="Polar residues" evidence="2">
    <location>
        <begin position="3037"/>
        <end position="3051"/>
    </location>
</feature>
<comment type="caution">
    <text evidence="3">The sequence shown here is derived from an EMBL/GenBank/DDBJ whole genome shotgun (WGS) entry which is preliminary data.</text>
</comment>
<feature type="region of interest" description="Disordered" evidence="2">
    <location>
        <begin position="833"/>
        <end position="883"/>
    </location>
</feature>
<feature type="region of interest" description="Disordered" evidence="2">
    <location>
        <begin position="410"/>
        <end position="440"/>
    </location>
</feature>
<dbReference type="GO" id="GO:0042594">
    <property type="term" value="P:response to starvation"/>
    <property type="evidence" value="ECO:0007669"/>
    <property type="project" value="TreeGrafter"/>
</dbReference>
<feature type="region of interest" description="Disordered" evidence="2">
    <location>
        <begin position="692"/>
        <end position="726"/>
    </location>
</feature>
<feature type="coiled-coil region" evidence="1">
    <location>
        <begin position="2987"/>
        <end position="3014"/>
    </location>
</feature>
<reference evidence="3 4" key="1">
    <citation type="submission" date="2019-03" db="EMBL/GenBank/DDBJ databases">
        <title>Single cell metagenomics reveals metabolic interactions within the superorganism composed of flagellate Streblomastix strix and complex community of Bacteroidetes bacteria on its surface.</title>
        <authorList>
            <person name="Treitli S.C."/>
            <person name="Kolisko M."/>
            <person name="Husnik F."/>
            <person name="Keeling P."/>
            <person name="Hampl V."/>
        </authorList>
    </citation>
    <scope>NUCLEOTIDE SEQUENCE [LARGE SCALE GENOMIC DNA]</scope>
    <source>
        <strain evidence="3">ST1C</strain>
    </source>
</reference>
<feature type="region of interest" description="Disordered" evidence="2">
    <location>
        <begin position="1360"/>
        <end position="1390"/>
    </location>
</feature>
<feature type="compositionally biased region" description="Basic and acidic residues" evidence="2">
    <location>
        <begin position="2342"/>
        <end position="2353"/>
    </location>
</feature>
<evidence type="ECO:0000256" key="2">
    <source>
        <dbReference type="SAM" id="MobiDB-lite"/>
    </source>
</evidence>
<feature type="region of interest" description="Disordered" evidence="2">
    <location>
        <begin position="1541"/>
        <end position="1595"/>
    </location>
</feature>
<feature type="region of interest" description="Disordered" evidence="2">
    <location>
        <begin position="1704"/>
        <end position="1766"/>
    </location>
</feature>
<dbReference type="GO" id="GO:0005634">
    <property type="term" value="C:nucleus"/>
    <property type="evidence" value="ECO:0007669"/>
    <property type="project" value="TreeGrafter"/>
</dbReference>
<feature type="compositionally biased region" description="Low complexity" evidence="2">
    <location>
        <begin position="845"/>
        <end position="871"/>
    </location>
</feature>
<accession>A0A5J4X1Y2</accession>
<organism evidence="3 4">
    <name type="scientific">Streblomastix strix</name>
    <dbReference type="NCBI Taxonomy" id="222440"/>
    <lineage>
        <taxon>Eukaryota</taxon>
        <taxon>Metamonada</taxon>
        <taxon>Preaxostyla</taxon>
        <taxon>Oxymonadida</taxon>
        <taxon>Streblomastigidae</taxon>
        <taxon>Streblomastix</taxon>
    </lineage>
</organism>
<dbReference type="PANTHER" id="PTHR14596">
    <property type="entry name" value="ZINC FINGER PROTEIN"/>
    <property type="match status" value="1"/>
</dbReference>
<dbReference type="EMBL" id="SNRW01000404">
    <property type="protein sequence ID" value="KAA6401357.1"/>
    <property type="molecule type" value="Genomic_DNA"/>
</dbReference>
<feature type="compositionally biased region" description="Polar residues" evidence="2">
    <location>
        <begin position="1909"/>
        <end position="1931"/>
    </location>
</feature>
<sequence>MKVERRSELGRKIKKLRADTIRKFWYEMSTIDSVFSGLSQPTLSNIYGQQTQSNQTYGNDIRKGLQNTNLSRPSPLGSQQNLNLTSNSIQQSGGRSTFGERMLNAQIQSAQLLIPVQLAFGSYKSPSTPFSRLIDQGIVQTNIWYYVPHSFEFNRAIKVMNGYDVIEGNSKDFRFSSYFGSDTYFNYNVRPIGSGGNSSHIADVQQTSRNMRYALRTLILSHELLASSQALHYLARPSLVTKELTEEKMSRREQRREMKAEKKIEIILRKKDERFREMKKREKEKEKEQEKQSKNETYALKRGLQGNSQKGGIGFVVSAAEIETRRKIIRNRIRKLKKLRIEEHRKRVILEKKKKTRKIKHNPTELDTLQLELLDVVVNDNDKEFQIGSIYPSFTLSDNARGQISVQSGSAFNPSSTIGGQSQEGGNVDGSETGINNNANNGGTLSFGLRSIGKKDLLGGIRKGNEGQQYVPEYIYEDEDDYIDRGYDYQERIGNTMNKQTIKRKKQNKILIGNADTILSFLDDKVLKMHMQLILIFRLIEDEFLKRGNDWAAEIIRRVAPQVIREQKFRINNINNSNIHEFPQNIPDFPLIPQFISPNHFTNISPTEKVFNQQFNNYIGNGLLGNQGGIGLINMDSVYKLTEESAILASKLVSPQFDQNSTSQILDKQQNKYEQSQLSSTFQSQLSSTMQSQKVITRNQGQQITAQNSSQIQNTNSQKSIVDQQQQNNKDIDLSEQVFFWRIVKGDQGIELTMWRDEVNKDSNKQEDIVYPRYDNYGDLRNIGKGWNNHKKRCGIEKITISIGTKTFNLFLLRRQKKKDDENRLLFGHAAQNASGGAGAKKSKNITQNKDQQNIQQQGGQQNVSQSNQQTPRGIGSTGANAEIDKGKKKLESQYNFVVGGMFVCEAMSESELNMTSEQGLVNQQSLIYQHYFSIYNPSLQTDTAIPSSLSLHPHFLSDSIMRGSSISCFGLSCSTNCISQLFDKINQQRNQLITVIYQKASTLAEEKTNMKKQQQQRQNIYKRTSQNADQGIQIEEEDKKSDILVPVGSCGLTGTMFLLPNELSSISFSFVSKLPSHKYQQSFTHQQSSSFSSAQFSYPMLQHGIKSSFHNSILGMPPLTLRERMIRHLTRTQQIAALRRIKEQNEEENQTNSSMELTNKNGLDDNNKESRNEKGSLRTNNKRDLDHNKGQKKKGFMTQEGKGSLNLKDSMSQQSRSNSDEDEDDEQDQSDGEGMNINELSDSSEDEKQIRKSSAYSTMDLSSMGTIACIYVHSIIDPYRAAIEKYAKQKRSEVIDLEQNEIANEGNNIMNRTQDKKLGSPGNVSKYQSKSNLQKYVSKIQYDPLKGDNMNDEDIDDEFEVDKSKDSIDSRSDGAILGGGSGNAGSTSDEDLAWDIEYKKRNKNDYQTSSTNANSQQVTITTNSTITSTNTQTSNSSSVSNQLGSDGLGYDEELKDTIRRVKRRHRRRDARRSERHRGERLHREIARMNQINGDPTEENIQERGKEGNNAAIREDITIPGSIEDRIGSVAPGCSNSYSSTIIPPQLLHPNSSNPQSQSTSSSSSSSTSAFTSSSVMPSTLNQPHHRSFGPQPWGFPSYGQPSTMDYISHSLPSFLHIHESNSDTALPAFPNPSLNSSKVPYQSSQTNTNNVNAPHFTTKNAIFSCAQSSASLIGSIGSDKQSSNSIVNVDAIRDLLIRISSVSEDGGGNGNAYTDSSEDKASGKGKSNSTITGGVKIREKQNDNEQGQGDNNPSNEISDKTSGIGGGSGWGLNTVRKNECSIGSNGYIGNGERGIIIQVMLELDLSLQECIDEDGAEDEDDIEDVMNLDQISDDDEDENIFDRFDGTGTLKFFSDQSAVGTLNKKQLLKLNQNLQSEGSTLKTADISMKSGNSTLKSGQYILQRKKSQNQSISSQMTQQQRKSSNKQPASASRALLTKIQSKYEDQSNIDKIQNMVTNTINPQEAVMSQIQLLTDLLWLDKLRSVFFSIALNIHRVVTSSDAQDAMISYAQNALLPLEQKWRDWIEYESKHPIKDQKNIGKIQNLEQINIDDIYKQTISDSQIAQLVQNVPQLQDFFSNKPLISKIQTISPILSILYSQTQSRRVYKRIWISLQIETLLLLINSFLIGAALSQNRILKKGEQTLIVESVNRRRGQQKQLSGVASQNQQNKLLIGSKGFKETLIAQITSYNSKRRIHLPTHILISIYPSPSIIIEDLSLSVLFGNESNQEDKSIIKSVVSELYRLLMLYQKQKLQNQNQIVVQGQNITSLPKVVKRQSVIQNNKNTQLQSNTNNIPILLLHNDSLLSMPLIDEARSYAERELHLSKALRLVAQNGVIVQCERKPDEKQQKNDSKNSSVDLQSNIDINKASSNWNFENVLNYNNGKEQQSPKGNQSSAANSEQDSIVFLRDGLLQGLEDIVSRALLWGEELVQKNIVGLQAVVETFTQKISDSSRNIRILATVAEGRWSELRRMRVQSDLWDRGYNLVGEVERLRGLVERLQHSLDVKGILLRRRIRREYEVLIHRLGTELVSANQQFVKYRDEMADHAIGTLNQITEVEISEIEKANPQRQKPKLVKDYSGHSSLVFQSQQQNQNLLQDSKAIQNQAPSSILGTPTKTSLNGSLAKLDSQMTQTIPSSTIPPAVIRPFVRVTIAMVNDMNNARELFLLLRREAKLEKRMAQLTGDSHVIQHEQKRILLQTQNELGKRLDALRGRHSDDVGERESRLRMLEMQLNLVNTRLHDAWSKLEDVLRETGMQRSNKKKLMAWRKEKEELINILEQQLDRYKRVSTVDIDKLYLDLERKESELRSAKHSEQRALKNAEQAEDHYRREIIKVRKYLEQERRMKEEAKGRLEETRKFLVQSGLIAGRTDRERERNGAIGTLASVAAGDARETLLQGLLSDDEVLAKEALIVVGEDDYGGIEQIVKNKEGEERISLGAILGMNIDPLNRIESARPESAVTGVSTAPSTLLTVREAHDDMLYWKRKFDTVQDSLQESRRENDELRQQLEKVTEQNLKGTYKPGMKSLSLHLRRIATTNNQRTRSANENPNTPIISPPSSVHITQFSPVTPVTSNIDIVQQQRPSTWGGDKQRITKERRQ</sequence>
<feature type="compositionally biased region" description="Basic and acidic residues" evidence="2">
    <location>
        <begin position="277"/>
        <end position="294"/>
    </location>
</feature>
<feature type="compositionally biased region" description="Basic and acidic residues" evidence="2">
    <location>
        <begin position="1163"/>
        <end position="1190"/>
    </location>
</feature>
<dbReference type="GO" id="GO:0000981">
    <property type="term" value="F:DNA-binding transcription factor activity, RNA polymerase II-specific"/>
    <property type="evidence" value="ECO:0007669"/>
    <property type="project" value="TreeGrafter"/>
</dbReference>
<name>A0A5J4X1Y2_9EUKA</name>
<keyword evidence="1" id="KW-0175">Coiled coil</keyword>
<dbReference type="PANTHER" id="PTHR14596:SF72">
    <property type="entry name" value="ZINC FINGER PROTEIN MSN2-RELATED"/>
    <property type="match status" value="1"/>
</dbReference>
<feature type="region of interest" description="Disordered" evidence="2">
    <location>
        <begin position="68"/>
        <end position="95"/>
    </location>
</feature>
<feature type="compositionally biased region" description="Acidic residues" evidence="2">
    <location>
        <begin position="1221"/>
        <end position="1232"/>
    </location>
</feature>
<feature type="region of interest" description="Disordered" evidence="2">
    <location>
        <begin position="1907"/>
        <end position="1932"/>
    </location>
</feature>
<feature type="compositionally biased region" description="Polar residues" evidence="2">
    <location>
        <begin position="410"/>
        <end position="425"/>
    </location>
</feature>
<feature type="compositionally biased region" description="Low complexity" evidence="2">
    <location>
        <begin position="1428"/>
        <end position="1443"/>
    </location>
</feature>
<evidence type="ECO:0000313" key="4">
    <source>
        <dbReference type="Proteomes" id="UP000324800"/>
    </source>
</evidence>
<feature type="region of interest" description="Disordered" evidence="2">
    <location>
        <begin position="2342"/>
        <end position="2361"/>
    </location>
</feature>
<gene>
    <name evidence="3" type="ORF">EZS28_003118</name>
</gene>
<feature type="region of interest" description="Disordered" evidence="2">
    <location>
        <begin position="1463"/>
        <end position="1512"/>
    </location>
</feature>